<feature type="compositionally biased region" description="Polar residues" evidence="1">
    <location>
        <begin position="115"/>
        <end position="132"/>
    </location>
</feature>
<evidence type="ECO:0000313" key="4">
    <source>
        <dbReference type="Proteomes" id="UP000235965"/>
    </source>
</evidence>
<feature type="compositionally biased region" description="Basic and acidic residues" evidence="1">
    <location>
        <begin position="436"/>
        <end position="451"/>
    </location>
</feature>
<feature type="compositionally biased region" description="Basic and acidic residues" evidence="1">
    <location>
        <begin position="314"/>
        <end position="325"/>
    </location>
</feature>
<evidence type="ECO:0000313" key="3">
    <source>
        <dbReference type="EMBL" id="PNF18427.1"/>
    </source>
</evidence>
<dbReference type="OrthoDB" id="8196551at2759"/>
<feature type="region of interest" description="Disordered" evidence="1">
    <location>
        <begin position="672"/>
        <end position="760"/>
    </location>
</feature>
<keyword evidence="4" id="KW-1185">Reference proteome</keyword>
<feature type="compositionally biased region" description="Polar residues" evidence="1">
    <location>
        <begin position="480"/>
        <end position="505"/>
    </location>
</feature>
<organism evidence="3 4">
    <name type="scientific">Cryptotermes secundus</name>
    <dbReference type="NCBI Taxonomy" id="105785"/>
    <lineage>
        <taxon>Eukaryota</taxon>
        <taxon>Metazoa</taxon>
        <taxon>Ecdysozoa</taxon>
        <taxon>Arthropoda</taxon>
        <taxon>Hexapoda</taxon>
        <taxon>Insecta</taxon>
        <taxon>Pterygota</taxon>
        <taxon>Neoptera</taxon>
        <taxon>Polyneoptera</taxon>
        <taxon>Dictyoptera</taxon>
        <taxon>Blattodea</taxon>
        <taxon>Blattoidea</taxon>
        <taxon>Termitoidae</taxon>
        <taxon>Kalotermitidae</taxon>
        <taxon>Cryptotermitinae</taxon>
        <taxon>Cryptotermes</taxon>
    </lineage>
</organism>
<feature type="chain" id="PRO_5014357473" evidence="2">
    <location>
        <begin position="18"/>
        <end position="1898"/>
    </location>
</feature>
<feature type="compositionally biased region" description="Low complexity" evidence="1">
    <location>
        <begin position="1353"/>
        <end position="1384"/>
    </location>
</feature>
<feature type="signal peptide" evidence="2">
    <location>
        <begin position="1"/>
        <end position="17"/>
    </location>
</feature>
<feature type="region of interest" description="Disordered" evidence="1">
    <location>
        <begin position="1788"/>
        <end position="1828"/>
    </location>
</feature>
<sequence length="1898" mass="206419">MRPFVLLLIVVPAILHAYPQRQTDRRRADVVQASVTTRGSRKYNPRDRPLLEEEPGAWRPERTEHRQPSRPLSQQRGRSSASSKGPSSEAAPSPASSRRRTGNRTAHIHIPEPETASSVLTSVAQQLVSSRRSFQEEHSAPGEVTPQSESPRRHLGITPNSRHTPADKNIGQNRNRTQTNSHRSDDTSTEFSRRSRNGRRHSTTSTETPKRSGRRGASTGRRRQQDSLSSGITPATVQHSTSVQPVRTETSSPPPLTEGSSTVKIPDETEIPLEISNTTTGVTTQLEVKEELPVADVPELVSIKTGDLLEIRRKDASDRSGRKIDSSQTNVSGKRNRGNNVILDSVSSTSSQQPHRQPSSYIDVLPNVPKGTLTSSHDLPSEIPRRGFTRRTTTTDFPPKEWERQSTSISVRRKNVVAEVDVPVNGPRSRGQPRNRARESAETERSVEVRHQRTHHRNSITSGISRVGLSDDAVPRSKPPITTGNLGRQTSSRNRDVTQTPLNSRDGSRRSHFRRDQFELHKSVSSSESPENTPQSQSSREEEVKKLQKQEMVKHIRDPEEQEMGADLEDSFITRSSHRVVTVTVYPYSEDQKLPKVGSNTSKGRTNTADNIMVDSKIVFRRSNGTTDVSKIKPRIASLLLAPTPPPSKTENIAQHRQMQVVGVYSRLRDSKFSSTRSDDNSNSEGHNVTTTVPPFTRYSSRKCSVDSDENKLNKLPSTASRGKSCDEKYQKETPPLPTAEMHQRVPTSSSTVSAPNPIVSHTGRSEFKHHLTYMPEKISPSSISSTMKPRPPSLFLPTVRKSTDSLVTTSNTGIGGNTRKRPAPRSTSSFRRSVEHAMGDNWIAPTTNSVSVVTSQSSLASIPRFSSRYRSELLRATGHGLRGTTAPVYVPTVPTVSTTSTTVQSMFSDTPPDALNLLDVTESRTPSSWKHTITSQSISHTLSPNKASTHTSNSHNAKQALESKTSVSSHKSSVLSVSVQQSITGGATVKHSDSRRKSTTQESNPLANSSPSLDRWNLQTNLKNSEMNSAQSTRDFPNTDIPTAKDIIKNTETMDFNGVPNKLKATTRSRQNLLTNSSKITLKETQNIQRESFPVTIPSNLKTNITTIINKSAATEFNLKPDKIITSSAAVTSVLTKENPSDTQKYSDFTTEVALIVDQKSKNTIQSQKKSLGNNFLLQNFHDIIIPSTTKSPPMKTIKTVFSDPAVTENMPVQFAVKSTPPPKGRVGSTTSRVVRVRDVKSSLQPAATTVSTISDRTISQSRVQARAATEVPISFTTTDLPITTTDLIVNDIFTSDLPTTIFETLNLQTTTLSTTDALSMTEPSFDLSATTELPTIAPRTTISKTTNIPEISPIPTTTLPVTTTSETVSTIPTTDTPATTTIPTTTIFPVTQTMPIPTTTPTTTASPSTPHPQVTTISIITLQDADSNVRPLSVTQTTPTAVPRVFTTTLRTPAPYVIFGIYPNGTVFRKLPNSDFKEQVHENEIARRNPFYPDQRYFSTTPSAPAQSVDSNEITLQAPSFDDGFNAVRNQIQDEDAQVPQLPTAVTTRPQLPPAPTEAPSQTSGFALGKLISNALDIDPQKGSLPSTRAKFLAEIVRNSNIITARTTTTMTTTATTTTTTAKTTTTPAPMPALPTSTVATPKATANPAAGVLDDFSFLNVLLLGRPPDDTTKPGRNQGSSIANRIIQVALERGNSSRKKPSATTPRVTTPKMTTPNTATQTPTTPKATTTKASTSASQQPSMEQNQEDLAALLKLIGNMESTTPGNLTPSQQLLADFLIKQATSQPSERNLNNQISIQDVLNPPATPKTSKKLKSSPTTEAAPGQLLGELFGPLIGGNQGDTKIRDPRAGQGLVEAAIKATKTVSQLMGSVIQGATKSLQSFMKSLAWGSGAGSG</sequence>
<evidence type="ECO:0000256" key="2">
    <source>
        <dbReference type="SAM" id="SignalP"/>
    </source>
</evidence>
<gene>
    <name evidence="3" type="ORF">B7P43_G09014</name>
</gene>
<protein>
    <submittedName>
        <fullName evidence="3">Uncharacterized protein</fullName>
    </submittedName>
</protein>
<feature type="compositionally biased region" description="Low complexity" evidence="1">
    <location>
        <begin position="1706"/>
        <end position="1744"/>
    </location>
</feature>
<dbReference type="STRING" id="105785.A0A2J7PQ09"/>
<feature type="compositionally biased region" description="Polar residues" evidence="1">
    <location>
        <begin position="523"/>
        <end position="538"/>
    </location>
</feature>
<feature type="compositionally biased region" description="Polar residues" evidence="1">
    <location>
        <begin position="926"/>
        <end position="958"/>
    </location>
</feature>
<feature type="compositionally biased region" description="Low complexity" evidence="1">
    <location>
        <begin position="76"/>
        <end position="96"/>
    </location>
</feature>
<keyword evidence="2" id="KW-0732">Signal</keyword>
<feature type="compositionally biased region" description="Low complexity" evidence="1">
    <location>
        <begin position="964"/>
        <end position="983"/>
    </location>
</feature>
<feature type="region of interest" description="Disordered" evidence="1">
    <location>
        <begin position="21"/>
        <end position="278"/>
    </location>
</feature>
<evidence type="ECO:0000256" key="1">
    <source>
        <dbReference type="SAM" id="MobiDB-lite"/>
    </source>
</evidence>
<feature type="compositionally biased region" description="Polar residues" evidence="1">
    <location>
        <begin position="1788"/>
        <end position="1802"/>
    </location>
</feature>
<comment type="caution">
    <text evidence="3">The sequence shown here is derived from an EMBL/GenBank/DDBJ whole genome shotgun (WGS) entry which is preliminary data.</text>
</comment>
<feature type="region of interest" description="Disordered" evidence="1">
    <location>
        <begin position="926"/>
        <end position="1016"/>
    </location>
</feature>
<name>A0A2J7PQ09_9NEOP</name>
<feature type="compositionally biased region" description="Polar residues" evidence="1">
    <location>
        <begin position="170"/>
        <end position="181"/>
    </location>
</feature>
<feature type="compositionally biased region" description="Polar residues" evidence="1">
    <location>
        <begin position="746"/>
        <end position="755"/>
    </location>
</feature>
<feature type="compositionally biased region" description="Polar residues" evidence="1">
    <location>
        <begin position="681"/>
        <end position="703"/>
    </location>
</feature>
<feature type="region of interest" description="Disordered" evidence="1">
    <location>
        <begin position="314"/>
        <end position="409"/>
    </location>
</feature>
<dbReference type="Proteomes" id="UP000235965">
    <property type="component" value="Unassembled WGS sequence"/>
</dbReference>
<dbReference type="InParanoid" id="A0A2J7PQ09"/>
<feature type="compositionally biased region" description="Basic and acidic residues" evidence="1">
    <location>
        <begin position="506"/>
        <end position="522"/>
    </location>
</feature>
<feature type="compositionally biased region" description="Polar residues" evidence="1">
    <location>
        <begin position="345"/>
        <end position="360"/>
    </location>
</feature>
<feature type="compositionally biased region" description="Polar residues" evidence="1">
    <location>
        <begin position="226"/>
        <end position="251"/>
    </location>
</feature>
<feature type="region of interest" description="Disordered" evidence="1">
    <location>
        <begin position="1693"/>
        <end position="1748"/>
    </location>
</feature>
<reference evidence="3 4" key="1">
    <citation type="submission" date="2017-12" db="EMBL/GenBank/DDBJ databases">
        <title>Hemimetabolous genomes reveal molecular basis of termite eusociality.</title>
        <authorList>
            <person name="Harrison M.C."/>
            <person name="Jongepier E."/>
            <person name="Robertson H.M."/>
            <person name="Arning N."/>
            <person name="Bitard-Feildel T."/>
            <person name="Chao H."/>
            <person name="Childers C.P."/>
            <person name="Dinh H."/>
            <person name="Doddapaneni H."/>
            <person name="Dugan S."/>
            <person name="Gowin J."/>
            <person name="Greiner C."/>
            <person name="Han Y."/>
            <person name="Hu H."/>
            <person name="Hughes D.S.T."/>
            <person name="Huylmans A.-K."/>
            <person name="Kemena C."/>
            <person name="Kremer L.P.M."/>
            <person name="Lee S.L."/>
            <person name="Lopez-Ezquerra A."/>
            <person name="Mallet L."/>
            <person name="Monroy-Kuhn J.M."/>
            <person name="Moser A."/>
            <person name="Murali S.C."/>
            <person name="Muzny D.M."/>
            <person name="Otani S."/>
            <person name="Piulachs M.-D."/>
            <person name="Poelchau M."/>
            <person name="Qu J."/>
            <person name="Schaub F."/>
            <person name="Wada-Katsumata A."/>
            <person name="Worley K.C."/>
            <person name="Xie Q."/>
            <person name="Ylla G."/>
            <person name="Poulsen M."/>
            <person name="Gibbs R.A."/>
            <person name="Schal C."/>
            <person name="Richards S."/>
            <person name="Belles X."/>
            <person name="Korb J."/>
            <person name="Bornberg-Bauer E."/>
        </authorList>
    </citation>
    <scope>NUCLEOTIDE SEQUENCE [LARGE SCALE GENOMIC DNA]</scope>
    <source>
        <tissue evidence="3">Whole body</tissue>
    </source>
</reference>
<feature type="region of interest" description="Disordered" evidence="1">
    <location>
        <begin position="422"/>
        <end position="565"/>
    </location>
</feature>
<feature type="compositionally biased region" description="Polar residues" evidence="1">
    <location>
        <begin position="1001"/>
        <end position="1016"/>
    </location>
</feature>
<feature type="compositionally biased region" description="Basic and acidic residues" evidence="1">
    <location>
        <begin position="539"/>
        <end position="559"/>
    </location>
</feature>
<accession>A0A2J7PQ09</accession>
<feature type="region of interest" description="Disordered" evidence="1">
    <location>
        <begin position="1348"/>
        <end position="1384"/>
    </location>
</feature>
<feature type="compositionally biased region" description="Basic and acidic residues" evidence="1">
    <location>
        <begin position="704"/>
        <end position="713"/>
    </location>
</feature>
<feature type="region of interest" description="Disordered" evidence="1">
    <location>
        <begin position="807"/>
        <end position="828"/>
    </location>
</feature>
<dbReference type="EMBL" id="NEVH01022640">
    <property type="protein sequence ID" value="PNF18427.1"/>
    <property type="molecule type" value="Genomic_DNA"/>
</dbReference>
<feature type="region of interest" description="Disordered" evidence="1">
    <location>
        <begin position="1617"/>
        <end position="1636"/>
    </location>
</feature>
<proteinExistence type="predicted"/>